<reference evidence="13 14" key="1">
    <citation type="submission" date="2016-11" db="EMBL/GenBank/DDBJ databases">
        <authorList>
            <person name="Jaros S."/>
            <person name="Januszkiewicz K."/>
            <person name="Wedrychowicz H."/>
        </authorList>
    </citation>
    <scope>NUCLEOTIDE SEQUENCE [LARGE SCALE GENOMIC DNA]</scope>
    <source>
        <strain evidence="13 14">DSM 9705</strain>
    </source>
</reference>
<feature type="region of interest" description="Hydrophobic" evidence="10">
    <location>
        <begin position="1"/>
        <end position="23"/>
    </location>
</feature>
<keyword evidence="9 10" id="KW-0472">Membrane</keyword>
<dbReference type="EMBL" id="FQXS01000032">
    <property type="protein sequence ID" value="SHI09473.1"/>
    <property type="molecule type" value="Genomic_DNA"/>
</dbReference>
<feature type="binding site" evidence="10">
    <location>
        <position position="171"/>
    </location>
    <ligand>
        <name>[4Fe-4S] cluster</name>
        <dbReference type="ChEBI" id="CHEBI:49883"/>
        <label>3</label>
    </ligand>
</feature>
<dbReference type="GO" id="GO:0009055">
    <property type="term" value="F:electron transfer activity"/>
    <property type="evidence" value="ECO:0007669"/>
    <property type="project" value="InterPro"/>
</dbReference>
<dbReference type="AlphaFoldDB" id="A0A1M5YD67"/>
<dbReference type="PANTHER" id="PTHR42783:SF3">
    <property type="entry name" value="GLUTAMATE SYNTHASE [NADPH] SMALL CHAIN-RELATED"/>
    <property type="match status" value="1"/>
</dbReference>
<feature type="binding site" evidence="10">
    <location>
        <position position="147"/>
    </location>
    <ligand>
        <name>[4Fe-4S] cluster</name>
        <dbReference type="ChEBI" id="CHEBI:49883"/>
        <label>3</label>
    </ligand>
</feature>
<comment type="cofactor">
    <cofactor evidence="10">
        <name>[4Fe-4S] cluster</name>
        <dbReference type="ChEBI" id="CHEBI:49883"/>
    </cofactor>
    <text evidence="10">Binds 3 [4Fe-4S] clusters.</text>
</comment>
<keyword evidence="6 10" id="KW-0249">Electron transport</keyword>
<feature type="binding site" evidence="10">
    <location>
        <position position="133"/>
    </location>
    <ligand>
        <name>[4Fe-4S] cluster</name>
        <dbReference type="ChEBI" id="CHEBI:49883"/>
        <label>2</label>
    </ligand>
</feature>
<dbReference type="InterPro" id="IPR028261">
    <property type="entry name" value="DPD_II"/>
</dbReference>
<gene>
    <name evidence="10" type="primary">rnfB</name>
    <name evidence="13" type="ORF">SAMN02745124_03841</name>
</gene>
<evidence type="ECO:0000256" key="9">
    <source>
        <dbReference type="ARBA" id="ARBA00023136"/>
    </source>
</evidence>
<evidence type="ECO:0000256" key="1">
    <source>
        <dbReference type="ARBA" id="ARBA00022448"/>
    </source>
</evidence>
<evidence type="ECO:0000256" key="3">
    <source>
        <dbReference type="ARBA" id="ARBA00022723"/>
    </source>
</evidence>
<feature type="binding site" evidence="10">
    <location>
        <position position="143"/>
    </location>
    <ligand>
        <name>[4Fe-4S] cluster</name>
        <dbReference type="ChEBI" id="CHEBI:49883"/>
        <label>2</label>
    </ligand>
</feature>
<keyword evidence="4 10" id="KW-0677">Repeat</keyword>
<dbReference type="Proteomes" id="UP000184139">
    <property type="component" value="Unassembled WGS sequence"/>
</dbReference>
<dbReference type="InterPro" id="IPR009051">
    <property type="entry name" value="Helical_ferredxn"/>
</dbReference>
<comment type="function">
    <text evidence="10">Part of a membrane-bound complex that couples electron transfer with translocation of ions across the membrane.</text>
</comment>
<feature type="binding site" evidence="10">
    <location>
        <position position="168"/>
    </location>
    <ligand>
        <name>[4Fe-4S] cluster</name>
        <dbReference type="ChEBI" id="CHEBI:49883"/>
        <label>3</label>
    </ligand>
</feature>
<dbReference type="PROSITE" id="PS51379">
    <property type="entry name" value="4FE4S_FER_2"/>
    <property type="match status" value="2"/>
</dbReference>
<evidence type="ECO:0000256" key="4">
    <source>
        <dbReference type="ARBA" id="ARBA00022737"/>
    </source>
</evidence>
<proteinExistence type="inferred from homology"/>
<dbReference type="PANTHER" id="PTHR42783">
    <property type="entry name" value="GLUTAMATE SYNTHASE [NADPH] SMALL CHAIN"/>
    <property type="match status" value="1"/>
</dbReference>
<name>A0A1M5YD67_9BACT</name>
<keyword evidence="14" id="KW-1185">Reference proteome</keyword>
<dbReference type="OrthoDB" id="9803192at2"/>
<keyword evidence="1 10" id="KW-0813">Transport</keyword>
<feature type="binding site" evidence="10">
    <location>
        <position position="71"/>
    </location>
    <ligand>
        <name>[4Fe-4S] cluster</name>
        <dbReference type="ChEBI" id="CHEBI:49883"/>
        <label>1</label>
    </ligand>
</feature>
<dbReference type="InterPro" id="IPR017900">
    <property type="entry name" value="4Fe4S_Fe_S_CS"/>
</dbReference>
<evidence type="ECO:0000256" key="10">
    <source>
        <dbReference type="HAMAP-Rule" id="MF_00463"/>
    </source>
</evidence>
<dbReference type="SUPFAM" id="SSF46548">
    <property type="entry name" value="alpha-helical ferredoxin"/>
    <property type="match status" value="2"/>
</dbReference>
<feature type="domain" description="4Fe-4S ferredoxin-type" evidence="11">
    <location>
        <begin position="127"/>
        <end position="157"/>
    </location>
</feature>
<dbReference type="SUPFAM" id="SSF54862">
    <property type="entry name" value="4Fe-4S ferredoxins"/>
    <property type="match status" value="1"/>
</dbReference>
<keyword evidence="5 10" id="KW-1278">Translocase</keyword>
<feature type="domain" description="4Fe-4S" evidence="12">
    <location>
        <begin position="29"/>
        <end position="88"/>
    </location>
</feature>
<dbReference type="PRINTS" id="PR00419">
    <property type="entry name" value="ADXRDTASE"/>
</dbReference>
<dbReference type="Pfam" id="PF04060">
    <property type="entry name" value="FeS"/>
    <property type="match status" value="1"/>
</dbReference>
<evidence type="ECO:0000313" key="13">
    <source>
        <dbReference type="EMBL" id="SHI09473.1"/>
    </source>
</evidence>
<evidence type="ECO:0000313" key="14">
    <source>
        <dbReference type="Proteomes" id="UP000184139"/>
    </source>
</evidence>
<dbReference type="Gene3D" id="1.10.1060.10">
    <property type="entry name" value="Alpha-helical ferredoxin"/>
    <property type="match status" value="1"/>
</dbReference>
<dbReference type="GO" id="GO:0022900">
    <property type="term" value="P:electron transport chain"/>
    <property type="evidence" value="ECO:0007669"/>
    <property type="project" value="UniProtKB-UniRule"/>
</dbReference>
<comment type="similarity">
    <text evidence="10">Belongs to the 4Fe4S bacterial-type ferredoxin family. RnfB subfamily.</text>
</comment>
<keyword evidence="10" id="KW-1003">Cell membrane</keyword>
<feature type="binding site" evidence="10">
    <location>
        <position position="174"/>
    </location>
    <ligand>
        <name>[4Fe-4S] cluster</name>
        <dbReference type="ChEBI" id="CHEBI:49883"/>
        <label>3</label>
    </ligand>
</feature>
<feature type="binding site" evidence="10">
    <location>
        <position position="178"/>
    </location>
    <ligand>
        <name>[4Fe-4S] cluster</name>
        <dbReference type="ChEBI" id="CHEBI:49883"/>
        <label>2</label>
    </ligand>
</feature>
<feature type="binding site" evidence="10">
    <location>
        <position position="54"/>
    </location>
    <ligand>
        <name>[4Fe-4S] cluster</name>
        <dbReference type="ChEBI" id="CHEBI:49883"/>
        <label>1</label>
    </ligand>
</feature>
<comment type="subunit">
    <text evidence="10">The complex is composed of six subunits: RnfA, RnfB, RnfC, RnfD, RnfE and RnfG.</text>
</comment>
<dbReference type="GO" id="GO:0051539">
    <property type="term" value="F:4 iron, 4 sulfur cluster binding"/>
    <property type="evidence" value="ECO:0007669"/>
    <property type="project" value="UniProtKB-UniRule"/>
</dbReference>
<dbReference type="InterPro" id="IPR036188">
    <property type="entry name" value="FAD/NAD-bd_sf"/>
</dbReference>
<keyword evidence="3 10" id="KW-0479">Metal-binding</keyword>
<dbReference type="InterPro" id="IPR007202">
    <property type="entry name" value="4Fe-4S_dom"/>
</dbReference>
<dbReference type="RefSeq" id="WP_084540775.1">
    <property type="nucleotide sequence ID" value="NZ_FQXS01000032.1"/>
</dbReference>
<dbReference type="PROSITE" id="PS00198">
    <property type="entry name" value="4FE4S_FER_1"/>
    <property type="match status" value="1"/>
</dbReference>
<dbReference type="STRING" id="1121409.SAMN02745124_03841"/>
<feature type="domain" description="4Fe-4S ferredoxin-type" evidence="11">
    <location>
        <begin position="159"/>
        <end position="188"/>
    </location>
</feature>
<keyword evidence="7 10" id="KW-0408">Iron</keyword>
<accession>A0A1M5YD67</accession>
<dbReference type="InterPro" id="IPR017896">
    <property type="entry name" value="4Fe4S_Fe-S-bd"/>
</dbReference>
<dbReference type="Gene3D" id="1.10.15.40">
    <property type="entry name" value="Electron transport complex subunit B, putative Fe-S cluster"/>
    <property type="match status" value="1"/>
</dbReference>
<evidence type="ECO:0000256" key="8">
    <source>
        <dbReference type="ARBA" id="ARBA00023014"/>
    </source>
</evidence>
<dbReference type="Pfam" id="PF07992">
    <property type="entry name" value="Pyr_redox_2"/>
    <property type="match status" value="1"/>
</dbReference>
<protein>
    <recommendedName>
        <fullName evidence="10">Ion-translocating oxidoreductase complex subunit B</fullName>
        <ecNumber evidence="10">7.-.-.-</ecNumber>
    </recommendedName>
    <alternativeName>
        <fullName evidence="10">Rnf electron transport complex subunit B</fullName>
    </alternativeName>
</protein>
<evidence type="ECO:0000256" key="2">
    <source>
        <dbReference type="ARBA" id="ARBA00022485"/>
    </source>
</evidence>
<dbReference type="EC" id="7.-.-.-" evidence="10"/>
<keyword evidence="8 10" id="KW-0411">Iron-sulfur</keyword>
<keyword evidence="2 10" id="KW-0004">4Fe-4S</keyword>
<dbReference type="Gene3D" id="3.50.50.60">
    <property type="entry name" value="FAD/NAD(P)-binding domain"/>
    <property type="match status" value="2"/>
</dbReference>
<dbReference type="HAMAP" id="MF_00463">
    <property type="entry name" value="RsxB_RnfB"/>
    <property type="match status" value="1"/>
</dbReference>
<dbReference type="InterPro" id="IPR010207">
    <property type="entry name" value="Elect_transpt_cplx_RnfB/RsxB"/>
</dbReference>
<evidence type="ECO:0000259" key="12">
    <source>
        <dbReference type="PROSITE" id="PS51656"/>
    </source>
</evidence>
<organism evidence="13 14">
    <name type="scientific">Desulfofustis glycolicus DSM 9705</name>
    <dbReference type="NCBI Taxonomy" id="1121409"/>
    <lineage>
        <taxon>Bacteria</taxon>
        <taxon>Pseudomonadati</taxon>
        <taxon>Thermodesulfobacteriota</taxon>
        <taxon>Desulfobulbia</taxon>
        <taxon>Desulfobulbales</taxon>
        <taxon>Desulfocapsaceae</taxon>
        <taxon>Desulfofustis</taxon>
    </lineage>
</organism>
<comment type="caution">
    <text evidence="10">Lacks conserved residue(s) required for the propagation of feature annotation.</text>
</comment>
<dbReference type="PROSITE" id="PS51656">
    <property type="entry name" value="4FE4S"/>
    <property type="match status" value="1"/>
</dbReference>
<feature type="binding site" evidence="10">
    <location>
        <position position="49"/>
    </location>
    <ligand>
        <name>[4Fe-4S] cluster</name>
        <dbReference type="ChEBI" id="CHEBI:49883"/>
        <label>1</label>
    </ligand>
</feature>
<sequence>MTAPILLLTGIAFIAAIILGIASRLFFVDEDPRIEAVANLLPGANCGGCGQAGCNSAAEAIVARKVEVNVCVVGGTETAEEIGEYLGYDVAGAEPMLACSSCEGGYRAARKYHYSGLQDCRAALQLYHGFIRCENGCLGLGSCERACRFSAIRMDPESGLPIFDPERCVGCGSCIETCPKGIISLVGEKTKILHWNQYTQCLSPCRQRCPAQIDIPKYLAHARRGEYGAALSAIKDKNPLPVSTGRVCPELCATQCRRTINDDPLAINSIKRFVSDWERSSGKRIPVPVAADTGHKIAVVGGGPSGLSAAYYLRRLGHQVEIFEMMPKLGGMPRYGIPEYRLSEEQLQWDIDGVLELGITAHTNVTLGKDFTIQFLLKNGFDAVYLAIGAWHGRLLPLEGKELTGIYSGIDYLRRFHTDEETITGQNFVIIGAGNVAMDCARSALRTGASSVHLIFRFSRDLMEANAHEIADAEKEGVVMSCLVSPVRFIGEGGRLTGIEVQKVTLQERAGGGLPDVIPVEGSNEVLPCDVLIQAVGQAADLNDIIEADGLAKTRYNTIDADEETLQTSLPGVFAGGDCYSGPRLLVEAIAAGRYAARSIHYYVTTGEIPAIEYRQREMMAPAMIDSLVNVVPQPTNAIKPIIPLEERMATFREVEGTISERQCQLEATRCLNCGIYCYDQDDLPLDQLRIAKSCPNEPHIVEKEKNALAA</sequence>
<feature type="binding site" evidence="10">
    <location>
        <position position="46"/>
    </location>
    <ligand>
        <name>[4Fe-4S] cluster</name>
        <dbReference type="ChEBI" id="CHEBI:49883"/>
        <label>1</label>
    </ligand>
</feature>
<evidence type="ECO:0000256" key="7">
    <source>
        <dbReference type="ARBA" id="ARBA00023004"/>
    </source>
</evidence>
<evidence type="ECO:0000259" key="11">
    <source>
        <dbReference type="PROSITE" id="PS51379"/>
    </source>
</evidence>
<dbReference type="GO" id="GO:0016491">
    <property type="term" value="F:oxidoreductase activity"/>
    <property type="evidence" value="ECO:0007669"/>
    <property type="project" value="InterPro"/>
</dbReference>
<comment type="subcellular location">
    <subcellularLocation>
        <location evidence="10">Cell membrane</location>
    </subcellularLocation>
</comment>
<dbReference type="SUPFAM" id="SSF51971">
    <property type="entry name" value="Nucleotide-binding domain"/>
    <property type="match status" value="2"/>
</dbReference>
<evidence type="ECO:0000256" key="5">
    <source>
        <dbReference type="ARBA" id="ARBA00022967"/>
    </source>
</evidence>
<dbReference type="Pfam" id="PF12838">
    <property type="entry name" value="Fer4_7"/>
    <property type="match status" value="1"/>
</dbReference>
<evidence type="ECO:0000256" key="6">
    <source>
        <dbReference type="ARBA" id="ARBA00022982"/>
    </source>
</evidence>
<dbReference type="GO" id="GO:0005886">
    <property type="term" value="C:plasma membrane"/>
    <property type="evidence" value="ECO:0007669"/>
    <property type="project" value="UniProtKB-SubCell"/>
</dbReference>
<feature type="binding site" evidence="10">
    <location>
        <position position="137"/>
    </location>
    <ligand>
        <name>[4Fe-4S] cluster</name>
        <dbReference type="ChEBI" id="CHEBI:49883"/>
        <label>2</label>
    </ligand>
</feature>
<dbReference type="Pfam" id="PF14691">
    <property type="entry name" value="Fer4_20"/>
    <property type="match status" value="1"/>
</dbReference>
<dbReference type="InterPro" id="IPR023753">
    <property type="entry name" value="FAD/NAD-binding_dom"/>
</dbReference>
<dbReference type="GO" id="GO:0046872">
    <property type="term" value="F:metal ion binding"/>
    <property type="evidence" value="ECO:0007669"/>
    <property type="project" value="UniProtKB-KW"/>
</dbReference>